<evidence type="ECO:0000313" key="5">
    <source>
        <dbReference type="WBParaSite" id="SSTP_0000242300.1"/>
    </source>
</evidence>
<evidence type="ECO:0000256" key="2">
    <source>
        <dbReference type="SAM" id="SignalP"/>
    </source>
</evidence>
<dbReference type="STRING" id="6248.A0A0K0DYV7"/>
<sequence length="228" mass="24986">MHYFTFWTFVFIYLFGVPITESGDSKICNAAGDCTGELVCLKEVARSIDGSLGNFCGQKCTQNTVVDDCGPNETCETKKDIDDKDTLSCVKSADCITDAYCLKINPDKPICNLFTLKCIGTGITTTESIPTTPKKVISTVTPCEDFVVGGPYDCKSNQNRCKDPIWLDLMREKCKKTCGYCGKGTESGGTSVGCNDHLSDCSKYNYLCKNPAYVTFMKQNCPATCNYC</sequence>
<comment type="caution">
    <text evidence="1">Lacks conserved residue(s) required for the propagation of feature annotation.</text>
</comment>
<feature type="domain" description="ShKT" evidence="3">
    <location>
        <begin position="194"/>
        <end position="228"/>
    </location>
</feature>
<evidence type="ECO:0000313" key="6">
    <source>
        <dbReference type="WBParaSite" id="TCONS_00006582.p1"/>
    </source>
</evidence>
<organism evidence="5">
    <name type="scientific">Strongyloides stercoralis</name>
    <name type="common">Threadworm</name>
    <dbReference type="NCBI Taxonomy" id="6248"/>
    <lineage>
        <taxon>Eukaryota</taxon>
        <taxon>Metazoa</taxon>
        <taxon>Ecdysozoa</taxon>
        <taxon>Nematoda</taxon>
        <taxon>Chromadorea</taxon>
        <taxon>Rhabditida</taxon>
        <taxon>Tylenchina</taxon>
        <taxon>Panagrolaimomorpha</taxon>
        <taxon>Strongyloidoidea</taxon>
        <taxon>Strongyloididae</taxon>
        <taxon>Strongyloides</taxon>
    </lineage>
</organism>
<dbReference type="PANTHER" id="PTHR46219">
    <property type="entry name" value="PROTEIN CBG11138"/>
    <property type="match status" value="1"/>
</dbReference>
<evidence type="ECO:0000256" key="1">
    <source>
        <dbReference type="PROSITE-ProRule" id="PRU01005"/>
    </source>
</evidence>
<dbReference type="Gene3D" id="1.10.10.1940">
    <property type="match status" value="2"/>
</dbReference>
<evidence type="ECO:0000259" key="3">
    <source>
        <dbReference type="PROSITE" id="PS51670"/>
    </source>
</evidence>
<dbReference type="SMART" id="SM00254">
    <property type="entry name" value="ShKT"/>
    <property type="match status" value="2"/>
</dbReference>
<dbReference type="PANTHER" id="PTHR46219:SF5">
    <property type="entry name" value="SHKT DOMAIN-CONTAINING PROTEIN"/>
    <property type="match status" value="1"/>
</dbReference>
<dbReference type="PROSITE" id="PS51670">
    <property type="entry name" value="SHKT"/>
    <property type="match status" value="2"/>
</dbReference>
<dbReference type="Pfam" id="PF01549">
    <property type="entry name" value="ShK"/>
    <property type="match status" value="2"/>
</dbReference>
<dbReference type="Proteomes" id="UP000035681">
    <property type="component" value="Unplaced"/>
</dbReference>
<feature type="signal peptide" evidence="2">
    <location>
        <begin position="1"/>
        <end position="22"/>
    </location>
</feature>
<reference evidence="5" key="1">
    <citation type="submission" date="2015-08" db="UniProtKB">
        <authorList>
            <consortium name="WormBaseParasite"/>
        </authorList>
    </citation>
    <scope>IDENTIFICATION</scope>
</reference>
<feature type="chain" id="PRO_5005327164" evidence="2">
    <location>
        <begin position="23"/>
        <end position="228"/>
    </location>
</feature>
<keyword evidence="2" id="KW-0732">Signal</keyword>
<evidence type="ECO:0000313" key="4">
    <source>
        <dbReference type="Proteomes" id="UP000035681"/>
    </source>
</evidence>
<proteinExistence type="predicted"/>
<accession>A0A0K0DYV7</accession>
<dbReference type="WBParaSite" id="TCONS_00006582.p1">
    <property type="protein sequence ID" value="TCONS_00006582.p1"/>
    <property type="gene ID" value="XLOC_004717"/>
</dbReference>
<feature type="domain" description="ShKT" evidence="3">
    <location>
        <begin position="143"/>
        <end position="181"/>
    </location>
</feature>
<keyword evidence="4" id="KW-1185">Reference proteome</keyword>
<keyword evidence="1" id="KW-1015">Disulfide bond</keyword>
<feature type="disulfide bond" evidence="1">
    <location>
        <begin position="194"/>
        <end position="228"/>
    </location>
</feature>
<dbReference type="WBParaSite" id="SSTP_0000242300.1">
    <property type="protein sequence ID" value="SSTP_0000242300.1"/>
    <property type="gene ID" value="SSTP_0000242300"/>
</dbReference>
<protein>
    <submittedName>
        <fullName evidence="5 6">ShKT domain-containing protein</fullName>
    </submittedName>
</protein>
<name>A0A0K0DYV7_STRER</name>
<dbReference type="AlphaFoldDB" id="A0A0K0DYV7"/>
<dbReference type="InterPro" id="IPR003582">
    <property type="entry name" value="ShKT_dom"/>
</dbReference>